<feature type="compositionally biased region" description="Low complexity" evidence="1">
    <location>
        <begin position="359"/>
        <end position="373"/>
    </location>
</feature>
<feature type="compositionally biased region" description="Polar residues" evidence="1">
    <location>
        <begin position="248"/>
        <end position="267"/>
    </location>
</feature>
<feature type="region of interest" description="Disordered" evidence="1">
    <location>
        <begin position="306"/>
        <end position="407"/>
    </location>
</feature>
<organism evidence="2 3">
    <name type="scientific">Phlebiopsis gigantea (strain 11061_1 CR5-6)</name>
    <name type="common">White-rot fungus</name>
    <name type="synonym">Peniophora gigantea</name>
    <dbReference type="NCBI Taxonomy" id="745531"/>
    <lineage>
        <taxon>Eukaryota</taxon>
        <taxon>Fungi</taxon>
        <taxon>Dikarya</taxon>
        <taxon>Basidiomycota</taxon>
        <taxon>Agaricomycotina</taxon>
        <taxon>Agaricomycetes</taxon>
        <taxon>Polyporales</taxon>
        <taxon>Phanerochaetaceae</taxon>
        <taxon>Phlebiopsis</taxon>
    </lineage>
</organism>
<feature type="compositionally biased region" description="Basic residues" evidence="1">
    <location>
        <begin position="476"/>
        <end position="492"/>
    </location>
</feature>
<evidence type="ECO:0000256" key="1">
    <source>
        <dbReference type="SAM" id="MobiDB-lite"/>
    </source>
</evidence>
<sequence>MTEYTTSSEAIREYLTARERTARWVTQHYGHDVALLSPSVPPSILTDSDAPSYGPSESEESTNSLPPRMILRWGDGRPDIAIPSSSNNARSRSQSHPYPHRHPEEFSNNFVPPLPPLAHPHFYPSAGSQRPSAAPVPSAPSRHAQSLSYASGPFQGPPSQAHSTPPPSPEHIVVLPSPQDEGGPSTAPSASSHVPVSRHGSHHASHTPSAHSVHHPQAVRANGAYPAIPVQQPTIHAPSPRHAYNPSHVPQNPAQSPPMQYTHSQPHPVSHGGAHPSRPGTALPYTYSPPAIVYAPSSRAGSNYAPPQIVYSPSHTHRGQAPSITYSHSAPMPATQHHPHGATPMAPNVNPRGIVVDTGRSASRGPRSQSQSRSHAHYERSRSASRSRSPSLSDAGSRTSGSTYYVLPTPGQKVQIIPGAPSLRTATTATKASQHSPQYSPHSADSLKKPFFQRIFHIPKFAPSVDSRTSSSSSGRKLRRRHTLSVGAHHREHSGDHH</sequence>
<feature type="region of interest" description="Disordered" evidence="1">
    <location>
        <begin position="231"/>
        <end position="283"/>
    </location>
</feature>
<proteinExistence type="predicted"/>
<feature type="region of interest" description="Disordered" evidence="1">
    <location>
        <begin position="35"/>
        <end position="214"/>
    </location>
</feature>
<accession>A0A0C3S614</accession>
<gene>
    <name evidence="2" type="ORF">PHLGIDRAFT_14220</name>
</gene>
<keyword evidence="3" id="KW-1185">Reference proteome</keyword>
<dbReference type="HOGENOM" id="CLU_031737_0_0_1"/>
<feature type="compositionally biased region" description="Low complexity" evidence="1">
    <location>
        <begin position="84"/>
        <end position="95"/>
    </location>
</feature>
<dbReference type="AlphaFoldDB" id="A0A0C3S614"/>
<feature type="compositionally biased region" description="Low complexity" evidence="1">
    <location>
        <begin position="464"/>
        <end position="475"/>
    </location>
</feature>
<reference evidence="2 3" key="1">
    <citation type="journal article" date="2014" name="PLoS Genet.">
        <title>Analysis of the Phlebiopsis gigantea genome, transcriptome and secretome provides insight into its pioneer colonization strategies of wood.</title>
        <authorList>
            <person name="Hori C."/>
            <person name="Ishida T."/>
            <person name="Igarashi K."/>
            <person name="Samejima M."/>
            <person name="Suzuki H."/>
            <person name="Master E."/>
            <person name="Ferreira P."/>
            <person name="Ruiz-Duenas F.J."/>
            <person name="Held B."/>
            <person name="Canessa P."/>
            <person name="Larrondo L.F."/>
            <person name="Schmoll M."/>
            <person name="Druzhinina I.S."/>
            <person name="Kubicek C.P."/>
            <person name="Gaskell J.A."/>
            <person name="Kersten P."/>
            <person name="St John F."/>
            <person name="Glasner J."/>
            <person name="Sabat G."/>
            <person name="Splinter BonDurant S."/>
            <person name="Syed K."/>
            <person name="Yadav J."/>
            <person name="Mgbeahuruike A.C."/>
            <person name="Kovalchuk A."/>
            <person name="Asiegbu F.O."/>
            <person name="Lackner G."/>
            <person name="Hoffmeister D."/>
            <person name="Rencoret J."/>
            <person name="Gutierrez A."/>
            <person name="Sun H."/>
            <person name="Lindquist E."/>
            <person name="Barry K."/>
            <person name="Riley R."/>
            <person name="Grigoriev I.V."/>
            <person name="Henrissat B."/>
            <person name="Kues U."/>
            <person name="Berka R.M."/>
            <person name="Martinez A.T."/>
            <person name="Covert S.F."/>
            <person name="Blanchette R.A."/>
            <person name="Cullen D."/>
        </authorList>
    </citation>
    <scope>NUCLEOTIDE SEQUENCE [LARGE SCALE GENOMIC DNA]</scope>
    <source>
        <strain evidence="2 3">11061_1 CR5-6</strain>
    </source>
</reference>
<feature type="region of interest" description="Disordered" evidence="1">
    <location>
        <begin position="463"/>
        <end position="498"/>
    </location>
</feature>
<evidence type="ECO:0000313" key="2">
    <source>
        <dbReference type="EMBL" id="KIP05922.1"/>
    </source>
</evidence>
<name>A0A0C3S614_PHLG1</name>
<feature type="compositionally biased region" description="Low complexity" evidence="1">
    <location>
        <begin position="128"/>
        <end position="144"/>
    </location>
</feature>
<feature type="compositionally biased region" description="Polar residues" evidence="1">
    <location>
        <begin position="425"/>
        <end position="443"/>
    </location>
</feature>
<evidence type="ECO:0000313" key="3">
    <source>
        <dbReference type="Proteomes" id="UP000053257"/>
    </source>
</evidence>
<dbReference type="Proteomes" id="UP000053257">
    <property type="component" value="Unassembled WGS sequence"/>
</dbReference>
<protein>
    <submittedName>
        <fullName evidence="2">Uncharacterized protein</fullName>
    </submittedName>
</protein>
<dbReference type="EMBL" id="KN840530">
    <property type="protein sequence ID" value="KIP05922.1"/>
    <property type="molecule type" value="Genomic_DNA"/>
</dbReference>
<dbReference type="OrthoDB" id="3249663at2759"/>
<feature type="region of interest" description="Disordered" evidence="1">
    <location>
        <begin position="425"/>
        <end position="445"/>
    </location>
</feature>
<feature type="compositionally biased region" description="Low complexity" evidence="1">
    <location>
        <begin position="384"/>
        <end position="398"/>
    </location>
</feature>